<dbReference type="RefSeq" id="WP_173844141.1">
    <property type="nucleotide sequence ID" value="NZ_JAAIMP010000006.1"/>
</dbReference>
<dbReference type="PANTHER" id="PTHR42715:SF10">
    <property type="entry name" value="BETA-GLUCOSIDASE"/>
    <property type="match status" value="1"/>
</dbReference>
<sequence>MEIEESDIDARVNELLALISSTSKAVKEATKNAVLKDGELNLPDDIKKKHHDLAYHAAAESMTLLKNNNGILPLKRNTKVAIIGDFAKNPRYQGAGSSMVNTTALDNLLDCMEKSSVEVVGYAKGFDRLGQPDDVAVKEARELAKCAEITILCLGLDEVQESEGLDRQMMKLRQNQISLLKALHRDGRKIVVVLSAGSSIEIQWKSYCDAILYACLSGQAGARAVADALTGVINPSGKLAETWIEKYEDTPSLHHFAGKKRTVEYREGIYIGYRYYQKADVTTAFPFGYGLSYTTFKYSDIDVEADSVSFTVTNTGSILGKEISQLYISAPGKMVFAPKRELKGFAKTSLKPGESKRVTIPLDDKAFRYWNVKTNRWEQEEGVYKISVGRSSEDIVLSDEITLKGTTDKKPYDMRKLPHYESGDVQNVGKDEFVKLLGHEIPDGKPDISRNMTLGEMNHARSPLGWLIWAILTGMLNRSLKKGSPDLNLLFQLNMPLRGLAKMTSGMISMGMVDGIVLELRGFWFVGIIKVLVEFVKNIIQNRRLEKRLYNYK</sequence>
<reference evidence="4" key="1">
    <citation type="journal article" date="2020" name="Cell Host Microbe">
        <title>Functional and Genomic Variation between Human-Derived Isolates of Lachnospiraceae Reveals Inter- and Intra-Species Diversity.</title>
        <authorList>
            <person name="Sorbara M.T."/>
            <person name="Littmann E.R."/>
            <person name="Fontana E."/>
            <person name="Moody T.U."/>
            <person name="Kohout C.E."/>
            <person name="Gjonbalaj M."/>
            <person name="Eaton V."/>
            <person name="Seok R."/>
            <person name="Leiner I.M."/>
            <person name="Pamer E.G."/>
        </authorList>
    </citation>
    <scope>NUCLEOTIDE SEQUENCE</scope>
    <source>
        <strain evidence="4">MSK.16.45</strain>
    </source>
</reference>
<dbReference type="InterPro" id="IPR036881">
    <property type="entry name" value="Glyco_hydro_3_C_sf"/>
</dbReference>
<evidence type="ECO:0000313" key="5">
    <source>
        <dbReference type="Proteomes" id="UP001193756"/>
    </source>
</evidence>
<dbReference type="EMBL" id="JAAIMP010000006">
    <property type="protein sequence ID" value="NSC76844.1"/>
    <property type="molecule type" value="Genomic_DNA"/>
</dbReference>
<proteinExistence type="inferred from homology"/>
<dbReference type="Gene3D" id="3.40.50.1700">
    <property type="entry name" value="Glycoside hydrolase family 3 C-terminal domain"/>
    <property type="match status" value="1"/>
</dbReference>
<comment type="caution">
    <text evidence="4">The sequence shown here is derived from an EMBL/GenBank/DDBJ whole genome shotgun (WGS) entry which is preliminary data.</text>
</comment>
<organism evidence="4 5">
    <name type="scientific">Agathobacter rectalis</name>
    <dbReference type="NCBI Taxonomy" id="39491"/>
    <lineage>
        <taxon>Bacteria</taxon>
        <taxon>Bacillati</taxon>
        <taxon>Bacillota</taxon>
        <taxon>Clostridia</taxon>
        <taxon>Lachnospirales</taxon>
        <taxon>Lachnospiraceae</taxon>
        <taxon>Agathobacter</taxon>
    </lineage>
</organism>
<comment type="similarity">
    <text evidence="1">Belongs to the glycosyl hydrolase 3 family.</text>
</comment>
<name>A0AAX0BNZ5_9FIRM</name>
<dbReference type="InterPro" id="IPR050288">
    <property type="entry name" value="Cellulose_deg_GH3"/>
</dbReference>
<dbReference type="InterPro" id="IPR013783">
    <property type="entry name" value="Ig-like_fold"/>
</dbReference>
<dbReference type="Proteomes" id="UP001193756">
    <property type="component" value="Unassembled WGS sequence"/>
</dbReference>
<dbReference type="SMART" id="SM01217">
    <property type="entry name" value="Fn3_like"/>
    <property type="match status" value="1"/>
</dbReference>
<evidence type="ECO:0000256" key="2">
    <source>
        <dbReference type="ARBA" id="ARBA00022801"/>
    </source>
</evidence>
<dbReference type="GO" id="GO:0008422">
    <property type="term" value="F:beta-glucosidase activity"/>
    <property type="evidence" value="ECO:0007669"/>
    <property type="project" value="UniProtKB-ARBA"/>
</dbReference>
<keyword evidence="2" id="KW-0378">Hydrolase</keyword>
<evidence type="ECO:0000259" key="3">
    <source>
        <dbReference type="SMART" id="SM01217"/>
    </source>
</evidence>
<evidence type="ECO:0000313" key="4">
    <source>
        <dbReference type="EMBL" id="NSC76844.1"/>
    </source>
</evidence>
<accession>A0AAX0BNZ5</accession>
<dbReference type="InterPro" id="IPR026891">
    <property type="entry name" value="Fn3-like"/>
</dbReference>
<dbReference type="PANTHER" id="PTHR42715">
    <property type="entry name" value="BETA-GLUCOSIDASE"/>
    <property type="match status" value="1"/>
</dbReference>
<dbReference type="Gene3D" id="2.60.40.10">
    <property type="entry name" value="Immunoglobulins"/>
    <property type="match status" value="1"/>
</dbReference>
<dbReference type="SUPFAM" id="SSF52279">
    <property type="entry name" value="Beta-D-glucan exohydrolase, C-terminal domain"/>
    <property type="match status" value="1"/>
</dbReference>
<protein>
    <recommendedName>
        <fullName evidence="3">Fibronectin type III-like domain-containing protein</fullName>
    </recommendedName>
</protein>
<gene>
    <name evidence="4" type="ORF">G4312_05995</name>
</gene>
<dbReference type="FunFam" id="2.60.40.10:FF:000495">
    <property type="entry name" value="Periplasmic beta-glucosidase"/>
    <property type="match status" value="1"/>
</dbReference>
<feature type="domain" description="Fibronectin type III-like" evidence="3">
    <location>
        <begin position="322"/>
        <end position="392"/>
    </location>
</feature>
<reference evidence="4" key="2">
    <citation type="submission" date="2020-02" db="EMBL/GenBank/DDBJ databases">
        <authorList>
            <person name="Littmann E."/>
            <person name="Sorbara M."/>
        </authorList>
    </citation>
    <scope>NUCLEOTIDE SEQUENCE</scope>
    <source>
        <strain evidence="4">MSK.16.45</strain>
    </source>
</reference>
<evidence type="ECO:0000256" key="1">
    <source>
        <dbReference type="ARBA" id="ARBA00005336"/>
    </source>
</evidence>
<dbReference type="Pfam" id="PF14310">
    <property type="entry name" value="Fn3-like"/>
    <property type="match status" value="1"/>
</dbReference>
<dbReference type="Pfam" id="PF01915">
    <property type="entry name" value="Glyco_hydro_3_C"/>
    <property type="match status" value="1"/>
</dbReference>
<dbReference type="InterPro" id="IPR002772">
    <property type="entry name" value="Glyco_hydro_3_C"/>
</dbReference>
<dbReference type="AlphaFoldDB" id="A0AAX0BNZ5"/>
<dbReference type="GO" id="GO:0005975">
    <property type="term" value="P:carbohydrate metabolic process"/>
    <property type="evidence" value="ECO:0007669"/>
    <property type="project" value="InterPro"/>
</dbReference>